<protein>
    <submittedName>
        <fullName evidence="2">Uncharacterized protein</fullName>
    </submittedName>
</protein>
<feature type="compositionally biased region" description="Polar residues" evidence="1">
    <location>
        <begin position="1"/>
        <end position="26"/>
    </location>
</feature>
<evidence type="ECO:0000256" key="1">
    <source>
        <dbReference type="SAM" id="MobiDB-lite"/>
    </source>
</evidence>
<sequence>MQTSTTNLSANLKSARTPSKPSTTGKNLGRLPSLRIKGRALQRDDFSSKSFGAELNVNFPQDEVWEKGSTSSSSSYSSSESSNSEEEEGEESISLLMVKRRRNRVPLLAEAKVPIIPISISSSDNGHSNNLAFAPLQLVGEARLDSQAIEKAKLELVAVVQEIDASKASIFKAWGDVAAIQVKLDKALEQLVELEKVASGPIYERLYNRGIDGADDNFDKQLANLRHCIFYFNKEKILEEEAKEILEKSPKVVNELVQEVVEDNAAMAKDGATVVEDGVVAGGASPNLSPYL</sequence>
<dbReference type="Proteomes" id="UP000585474">
    <property type="component" value="Unassembled WGS sequence"/>
</dbReference>
<evidence type="ECO:0000313" key="3">
    <source>
        <dbReference type="Proteomes" id="UP000585474"/>
    </source>
</evidence>
<reference evidence="2 3" key="1">
    <citation type="submission" date="2019-07" db="EMBL/GenBank/DDBJ databases">
        <title>De Novo Assembly of kiwifruit Actinidia rufa.</title>
        <authorList>
            <person name="Sugita-Konishi S."/>
            <person name="Sato K."/>
            <person name="Mori E."/>
            <person name="Abe Y."/>
            <person name="Kisaki G."/>
            <person name="Hamano K."/>
            <person name="Suezawa K."/>
            <person name="Otani M."/>
            <person name="Fukuda T."/>
            <person name="Manabe T."/>
            <person name="Gomi K."/>
            <person name="Tabuchi M."/>
            <person name="Akimitsu K."/>
            <person name="Kataoka I."/>
        </authorList>
    </citation>
    <scope>NUCLEOTIDE SEQUENCE [LARGE SCALE GENOMIC DNA]</scope>
    <source>
        <strain evidence="3">cv. Fuchu</strain>
    </source>
</reference>
<proteinExistence type="predicted"/>
<organism evidence="2 3">
    <name type="scientific">Actinidia rufa</name>
    <dbReference type="NCBI Taxonomy" id="165716"/>
    <lineage>
        <taxon>Eukaryota</taxon>
        <taxon>Viridiplantae</taxon>
        <taxon>Streptophyta</taxon>
        <taxon>Embryophyta</taxon>
        <taxon>Tracheophyta</taxon>
        <taxon>Spermatophyta</taxon>
        <taxon>Magnoliopsida</taxon>
        <taxon>eudicotyledons</taxon>
        <taxon>Gunneridae</taxon>
        <taxon>Pentapetalae</taxon>
        <taxon>asterids</taxon>
        <taxon>Ericales</taxon>
        <taxon>Actinidiaceae</taxon>
        <taxon>Actinidia</taxon>
    </lineage>
</organism>
<keyword evidence="3" id="KW-1185">Reference proteome</keyword>
<dbReference type="AlphaFoldDB" id="A0A7J0HCJ2"/>
<feature type="region of interest" description="Disordered" evidence="1">
    <location>
        <begin position="1"/>
        <end position="36"/>
    </location>
</feature>
<dbReference type="EMBL" id="BJWL01000029">
    <property type="protein sequence ID" value="GFZ20847.1"/>
    <property type="molecule type" value="Genomic_DNA"/>
</dbReference>
<evidence type="ECO:0000313" key="2">
    <source>
        <dbReference type="EMBL" id="GFZ20847.1"/>
    </source>
</evidence>
<comment type="caution">
    <text evidence="2">The sequence shown here is derived from an EMBL/GenBank/DDBJ whole genome shotgun (WGS) entry which is preliminary data.</text>
</comment>
<name>A0A7J0HCJ2_9ERIC</name>
<accession>A0A7J0HCJ2</accession>
<gene>
    <name evidence="2" type="ORF">Acr_29g0000090</name>
</gene>
<feature type="region of interest" description="Disordered" evidence="1">
    <location>
        <begin position="65"/>
        <end position="91"/>
    </location>
</feature>
<feature type="compositionally biased region" description="Low complexity" evidence="1">
    <location>
        <begin position="69"/>
        <end position="82"/>
    </location>
</feature>